<proteinExistence type="predicted"/>
<comment type="caution">
    <text evidence="2">The sequence shown here is derived from an EMBL/GenBank/DDBJ whole genome shotgun (WGS) entry which is preliminary data.</text>
</comment>
<evidence type="ECO:0000313" key="2">
    <source>
        <dbReference type="EMBL" id="KAJ7021230.1"/>
    </source>
</evidence>
<accession>A0AAD6WQE2</accession>
<feature type="compositionally biased region" description="Basic and acidic residues" evidence="1">
    <location>
        <begin position="298"/>
        <end position="312"/>
    </location>
</feature>
<dbReference type="Proteomes" id="UP001218188">
    <property type="component" value="Unassembled WGS sequence"/>
</dbReference>
<dbReference type="AlphaFoldDB" id="A0AAD6WQE2"/>
<dbReference type="EMBL" id="JARJCM010000238">
    <property type="protein sequence ID" value="KAJ7021230.1"/>
    <property type="molecule type" value="Genomic_DNA"/>
</dbReference>
<evidence type="ECO:0000256" key="1">
    <source>
        <dbReference type="SAM" id="MobiDB-lite"/>
    </source>
</evidence>
<feature type="region of interest" description="Disordered" evidence="1">
    <location>
        <begin position="50"/>
        <end position="70"/>
    </location>
</feature>
<gene>
    <name evidence="2" type="ORF">C8F04DRAFT_1241502</name>
</gene>
<protein>
    <submittedName>
        <fullName evidence="2">Uncharacterized protein</fullName>
    </submittedName>
</protein>
<sequence>MPLRCLPPIHPQPSKQLMDPRCYLGAVVALPQIPMLDIEVNVVGVRRDQRKASQSLEVSRNRSHDSSRLPNPWIAKLEKSSFAKPENKGKKAAADMMKYLNYVSDHIPGSVGDVANMKQECHSKIPWDPPVPTMPEHCAYSPGASPRKRARDDTTDTAFNDFGKGAAQAPKRRRTGGRFYREQNFGYSTAPMQESSAPASKRPNHTSYLLLLSEFGTLPSNREQWRWHSFMSPSFLPSLTTEMCSPRSTPTANPLHENILFAPGGYLHEGTSDTQVFGFSESQSRSGAVEDPDTLDTNLKDMDFDNDHDFDNSRAYSQGDPANPYDPASPQYPAAQAYLQRCIRSLPPSPPMHQEQAVLLENDPKSRVVTPTATPTGHRIIVRARTDVSKAQHLARLAALLSGSQFADGEPAIELPMLKRFGGAWVIDGIVSPETIKQQTDHEREFLRRFSDECWQSSPADLQEFRTTFRIGPNAFQRESLLLFRQLVAHLPLLVHTVMDPDRAETMSRIIESMGRIVHGLQLLAKDLKLEGQHGGNQELEGRWTAGTTAGSAGWPPARWPHQLAPTNRPVGGVQLF</sequence>
<feature type="region of interest" description="Disordered" evidence="1">
    <location>
        <begin position="280"/>
        <end position="328"/>
    </location>
</feature>
<keyword evidence="3" id="KW-1185">Reference proteome</keyword>
<name>A0AAD6WQE2_9AGAR</name>
<reference evidence="2" key="1">
    <citation type="submission" date="2023-03" db="EMBL/GenBank/DDBJ databases">
        <title>Massive genome expansion in bonnet fungi (Mycena s.s.) driven by repeated elements and novel gene families across ecological guilds.</title>
        <authorList>
            <consortium name="Lawrence Berkeley National Laboratory"/>
            <person name="Harder C.B."/>
            <person name="Miyauchi S."/>
            <person name="Viragh M."/>
            <person name="Kuo A."/>
            <person name="Thoen E."/>
            <person name="Andreopoulos B."/>
            <person name="Lu D."/>
            <person name="Skrede I."/>
            <person name="Drula E."/>
            <person name="Henrissat B."/>
            <person name="Morin E."/>
            <person name="Kohler A."/>
            <person name="Barry K."/>
            <person name="LaButti K."/>
            <person name="Morin E."/>
            <person name="Salamov A."/>
            <person name="Lipzen A."/>
            <person name="Mereny Z."/>
            <person name="Hegedus B."/>
            <person name="Baldrian P."/>
            <person name="Stursova M."/>
            <person name="Weitz H."/>
            <person name="Taylor A."/>
            <person name="Grigoriev I.V."/>
            <person name="Nagy L.G."/>
            <person name="Martin F."/>
            <person name="Kauserud H."/>
        </authorList>
    </citation>
    <scope>NUCLEOTIDE SEQUENCE</scope>
    <source>
        <strain evidence="2">CBHHK200</strain>
    </source>
</reference>
<organism evidence="2 3">
    <name type="scientific">Mycena alexandri</name>
    <dbReference type="NCBI Taxonomy" id="1745969"/>
    <lineage>
        <taxon>Eukaryota</taxon>
        <taxon>Fungi</taxon>
        <taxon>Dikarya</taxon>
        <taxon>Basidiomycota</taxon>
        <taxon>Agaricomycotina</taxon>
        <taxon>Agaricomycetes</taxon>
        <taxon>Agaricomycetidae</taxon>
        <taxon>Agaricales</taxon>
        <taxon>Marasmiineae</taxon>
        <taxon>Mycenaceae</taxon>
        <taxon>Mycena</taxon>
    </lineage>
</organism>
<evidence type="ECO:0000313" key="3">
    <source>
        <dbReference type="Proteomes" id="UP001218188"/>
    </source>
</evidence>